<gene>
    <name evidence="1" type="ORF">NDU88_007150</name>
</gene>
<dbReference type="AlphaFoldDB" id="A0AAV7SRK1"/>
<name>A0AAV7SRK1_PLEWA</name>
<dbReference type="EMBL" id="JANPWB010000008">
    <property type="protein sequence ID" value="KAJ1166753.1"/>
    <property type="molecule type" value="Genomic_DNA"/>
</dbReference>
<reference evidence="1" key="1">
    <citation type="journal article" date="2022" name="bioRxiv">
        <title>Sequencing and chromosome-scale assembly of the giantPleurodeles waltlgenome.</title>
        <authorList>
            <person name="Brown T."/>
            <person name="Elewa A."/>
            <person name="Iarovenko S."/>
            <person name="Subramanian E."/>
            <person name="Araus A.J."/>
            <person name="Petzold A."/>
            <person name="Susuki M."/>
            <person name="Suzuki K.-i.T."/>
            <person name="Hayashi T."/>
            <person name="Toyoda A."/>
            <person name="Oliveira C."/>
            <person name="Osipova E."/>
            <person name="Leigh N.D."/>
            <person name="Simon A."/>
            <person name="Yun M.H."/>
        </authorList>
    </citation>
    <scope>NUCLEOTIDE SEQUENCE</scope>
    <source>
        <strain evidence="1">20211129_DDA</strain>
        <tissue evidence="1">Liver</tissue>
    </source>
</reference>
<dbReference type="Proteomes" id="UP001066276">
    <property type="component" value="Chromosome 4_2"/>
</dbReference>
<organism evidence="1 2">
    <name type="scientific">Pleurodeles waltl</name>
    <name type="common">Iberian ribbed newt</name>
    <dbReference type="NCBI Taxonomy" id="8319"/>
    <lineage>
        <taxon>Eukaryota</taxon>
        <taxon>Metazoa</taxon>
        <taxon>Chordata</taxon>
        <taxon>Craniata</taxon>
        <taxon>Vertebrata</taxon>
        <taxon>Euteleostomi</taxon>
        <taxon>Amphibia</taxon>
        <taxon>Batrachia</taxon>
        <taxon>Caudata</taxon>
        <taxon>Salamandroidea</taxon>
        <taxon>Salamandridae</taxon>
        <taxon>Pleurodelinae</taxon>
        <taxon>Pleurodeles</taxon>
    </lineage>
</organism>
<keyword evidence="2" id="KW-1185">Reference proteome</keyword>
<comment type="caution">
    <text evidence="1">The sequence shown here is derived from an EMBL/GenBank/DDBJ whole genome shotgun (WGS) entry which is preliminary data.</text>
</comment>
<sequence length="241" mass="26188">MGDIFPICAGKKNNCGRLIFGLLLAHCAEKCLRGGTAATAAADMHCPRPAEAEPACLCGSAGCCLQSATVRHGAHTEPLSHTEWHKLSAIIMMVGLGRQSSSARNCYQLTAQAKIIGLPPRHYLKCLHVCERASQSVSRQRVRSALCTVCYSLAAAHVVVSLWLFSWARCEPQPAQVWWWCPPWKSLSCCALGVDPKLKPAPECKIVAWERGVTPLAPSCCVGATYYTDMRPVGALLRKTR</sequence>
<evidence type="ECO:0000313" key="1">
    <source>
        <dbReference type="EMBL" id="KAJ1166753.1"/>
    </source>
</evidence>
<protein>
    <submittedName>
        <fullName evidence="1">Uncharacterized protein</fullName>
    </submittedName>
</protein>
<evidence type="ECO:0000313" key="2">
    <source>
        <dbReference type="Proteomes" id="UP001066276"/>
    </source>
</evidence>
<proteinExistence type="predicted"/>
<accession>A0AAV7SRK1</accession>